<comment type="caution">
    <text evidence="4">The sequence shown here is derived from an EMBL/GenBank/DDBJ whole genome shotgun (WGS) entry which is preliminary data.</text>
</comment>
<dbReference type="InterPro" id="IPR036263">
    <property type="entry name" value="Chorismate_II_sf"/>
</dbReference>
<dbReference type="Proteomes" id="UP000516437">
    <property type="component" value="Chromosome 7"/>
</dbReference>
<dbReference type="EMBL" id="RXIC02000025">
    <property type="protein sequence ID" value="KAB1208067.1"/>
    <property type="molecule type" value="Genomic_DNA"/>
</dbReference>
<dbReference type="UniPathway" id="UPA00120">
    <property type="reaction ID" value="UER00203"/>
</dbReference>
<dbReference type="PANTHER" id="PTHR21145">
    <property type="entry name" value="CHORISMATE MUTASE"/>
    <property type="match status" value="1"/>
</dbReference>
<dbReference type="InterPro" id="IPR037039">
    <property type="entry name" value="CM_AroQ_sf_eucaryotic"/>
</dbReference>
<reference evidence="4 5" key="1">
    <citation type="journal article" date="2019" name="Plant Biotechnol. J.">
        <title>The red bayberry genome and genetic basis of sex determination.</title>
        <authorList>
            <person name="Jia H.M."/>
            <person name="Jia H.J."/>
            <person name="Cai Q.L."/>
            <person name="Wang Y."/>
            <person name="Zhao H.B."/>
            <person name="Yang W.F."/>
            <person name="Wang G.Y."/>
            <person name="Li Y.H."/>
            <person name="Zhan D.L."/>
            <person name="Shen Y.T."/>
            <person name="Niu Q.F."/>
            <person name="Chang L."/>
            <person name="Qiu J."/>
            <person name="Zhao L."/>
            <person name="Xie H.B."/>
            <person name="Fu W.Y."/>
            <person name="Jin J."/>
            <person name="Li X.W."/>
            <person name="Jiao Y."/>
            <person name="Zhou C.C."/>
            <person name="Tu T."/>
            <person name="Chai C.Y."/>
            <person name="Gao J.L."/>
            <person name="Fan L.J."/>
            <person name="van de Weg E."/>
            <person name="Wang J.Y."/>
            <person name="Gao Z.S."/>
        </authorList>
    </citation>
    <scope>NUCLEOTIDE SEQUENCE [LARGE SCALE GENOMIC DNA]</scope>
    <source>
        <tissue evidence="4">Leaves</tissue>
    </source>
</reference>
<dbReference type="AlphaFoldDB" id="A0A6A1V8A8"/>
<dbReference type="GO" id="GO:0009073">
    <property type="term" value="P:aromatic amino acid family biosynthetic process"/>
    <property type="evidence" value="ECO:0007669"/>
    <property type="project" value="InterPro"/>
</dbReference>
<sequence>MESKLLEAPIPGIPSHNTFKSSRSALHFVSRKKLNFVQPNLGRNGLLPRQVSCSSASISPIPIRYARKKRVDESENLTLDSIRHSLLRQEDSIIFSLLERAQYSYNANTYDHDAFSVDGFHGSLVEFMVRETEKLQAQVGRYKSPNEHPFFPADLPEPMLPPLQYPQARNTFPLCVHI</sequence>
<dbReference type="EC" id="5.4.99.5" evidence="2"/>
<evidence type="ECO:0000313" key="4">
    <source>
        <dbReference type="EMBL" id="KAB1208067.1"/>
    </source>
</evidence>
<proteinExistence type="predicted"/>
<evidence type="ECO:0000256" key="2">
    <source>
        <dbReference type="ARBA" id="ARBA00012404"/>
    </source>
</evidence>
<comment type="catalytic activity">
    <reaction evidence="1">
        <text>chorismate = prephenate</text>
        <dbReference type="Rhea" id="RHEA:13897"/>
        <dbReference type="ChEBI" id="CHEBI:29748"/>
        <dbReference type="ChEBI" id="CHEBI:29934"/>
        <dbReference type="EC" id="5.4.99.5"/>
    </reaction>
</comment>
<keyword evidence="3" id="KW-0413">Isomerase</keyword>
<dbReference type="InterPro" id="IPR008238">
    <property type="entry name" value="Chorismate_mutase_AroQ_euk"/>
</dbReference>
<dbReference type="Gene3D" id="1.10.590.10">
    <property type="entry name" value="Chorismate mutase, AroQ class superfamily, eukaryotic"/>
    <property type="match status" value="1"/>
</dbReference>
<dbReference type="GO" id="GO:0004106">
    <property type="term" value="F:chorismate mutase activity"/>
    <property type="evidence" value="ECO:0007669"/>
    <property type="project" value="UniProtKB-EC"/>
</dbReference>
<evidence type="ECO:0000313" key="5">
    <source>
        <dbReference type="Proteomes" id="UP000516437"/>
    </source>
</evidence>
<accession>A0A6A1V8A8</accession>
<evidence type="ECO:0000256" key="1">
    <source>
        <dbReference type="ARBA" id="ARBA00000824"/>
    </source>
</evidence>
<protein>
    <recommendedName>
        <fullName evidence="2">chorismate mutase</fullName>
        <ecNumber evidence="2">5.4.99.5</ecNumber>
    </recommendedName>
</protein>
<keyword evidence="5" id="KW-1185">Reference proteome</keyword>
<name>A0A6A1V8A8_9ROSI</name>
<dbReference type="OrthoDB" id="1711427at2759"/>
<dbReference type="GO" id="GO:0046417">
    <property type="term" value="P:chorismate metabolic process"/>
    <property type="evidence" value="ECO:0007669"/>
    <property type="project" value="InterPro"/>
</dbReference>
<organism evidence="4 5">
    <name type="scientific">Morella rubra</name>
    <name type="common">Chinese bayberry</name>
    <dbReference type="NCBI Taxonomy" id="262757"/>
    <lineage>
        <taxon>Eukaryota</taxon>
        <taxon>Viridiplantae</taxon>
        <taxon>Streptophyta</taxon>
        <taxon>Embryophyta</taxon>
        <taxon>Tracheophyta</taxon>
        <taxon>Spermatophyta</taxon>
        <taxon>Magnoliopsida</taxon>
        <taxon>eudicotyledons</taxon>
        <taxon>Gunneridae</taxon>
        <taxon>Pentapetalae</taxon>
        <taxon>rosids</taxon>
        <taxon>fabids</taxon>
        <taxon>Fagales</taxon>
        <taxon>Myricaceae</taxon>
        <taxon>Morella</taxon>
    </lineage>
</organism>
<dbReference type="GO" id="GO:0005737">
    <property type="term" value="C:cytoplasm"/>
    <property type="evidence" value="ECO:0007669"/>
    <property type="project" value="TreeGrafter"/>
</dbReference>
<dbReference type="SUPFAM" id="SSF48600">
    <property type="entry name" value="Chorismate mutase II"/>
    <property type="match status" value="1"/>
</dbReference>
<gene>
    <name evidence="4" type="ORF">CJ030_MR7G003009</name>
</gene>
<evidence type="ECO:0000256" key="3">
    <source>
        <dbReference type="ARBA" id="ARBA00023235"/>
    </source>
</evidence>
<dbReference type="PANTHER" id="PTHR21145:SF15">
    <property type="entry name" value="CHORISMATE MUTASE 3, CHLOROPLASTIC"/>
    <property type="match status" value="1"/>
</dbReference>
<dbReference type="PROSITE" id="PS51169">
    <property type="entry name" value="CHORISMATE_MUT_3"/>
    <property type="match status" value="1"/>
</dbReference>